<dbReference type="Proteomes" id="UP001220702">
    <property type="component" value="Unassembled WGS sequence"/>
</dbReference>
<feature type="domain" description="HTH cro/C1-type" evidence="1">
    <location>
        <begin position="20"/>
        <end position="62"/>
    </location>
</feature>
<reference evidence="2" key="2">
    <citation type="journal article" date="2023" name="Commun. Biol.">
        <title>Suspicions of two bridgehead invasions of Xylella fastidiosa subsp. multiplex in France.</title>
        <authorList>
            <person name="Dupas E."/>
            <person name="Durand K."/>
            <person name="Rieux A."/>
            <person name="Briand M."/>
            <person name="Pruvost O."/>
            <person name="Cunty A."/>
            <person name="Denance N."/>
            <person name="Donnadieu C."/>
            <person name="Legendre B."/>
            <person name="Lopez-Roques C."/>
            <person name="Cesbron S."/>
            <person name="Ravigne V."/>
            <person name="Jacques M.A."/>
        </authorList>
    </citation>
    <scope>NUCLEOTIDE SEQUENCE</scope>
    <source>
        <strain evidence="2">CFBP8070</strain>
    </source>
</reference>
<accession>A0AAW6HWF9</accession>
<comment type="caution">
    <text evidence="2">The sequence shown here is derived from an EMBL/GenBank/DDBJ whole genome shotgun (WGS) entry which is preliminary data.</text>
</comment>
<dbReference type="SUPFAM" id="SSF47413">
    <property type="entry name" value="lambda repressor-like DNA-binding domains"/>
    <property type="match status" value="1"/>
</dbReference>
<dbReference type="CDD" id="cd00093">
    <property type="entry name" value="HTH_XRE"/>
    <property type="match status" value="1"/>
</dbReference>
<evidence type="ECO:0000259" key="1">
    <source>
        <dbReference type="PROSITE" id="PS50943"/>
    </source>
</evidence>
<dbReference type="RefSeq" id="WP_274064618.1">
    <property type="nucleotide sequence ID" value="NZ_CP136975.1"/>
</dbReference>
<dbReference type="PROSITE" id="PS50943">
    <property type="entry name" value="HTH_CROC1"/>
    <property type="match status" value="1"/>
</dbReference>
<dbReference type="Gene3D" id="1.10.260.40">
    <property type="entry name" value="lambda repressor-like DNA-binding domains"/>
    <property type="match status" value="1"/>
</dbReference>
<evidence type="ECO:0000313" key="2">
    <source>
        <dbReference type="EMBL" id="MDC6408502.1"/>
    </source>
</evidence>
<organism evidence="2 3">
    <name type="scientific">Xylella fastidiosa subsp. multiplex</name>
    <dbReference type="NCBI Taxonomy" id="644357"/>
    <lineage>
        <taxon>Bacteria</taxon>
        <taxon>Pseudomonadati</taxon>
        <taxon>Pseudomonadota</taxon>
        <taxon>Gammaproteobacteria</taxon>
        <taxon>Lysobacterales</taxon>
        <taxon>Lysobacteraceae</taxon>
        <taxon>Xylella</taxon>
    </lineage>
</organism>
<dbReference type="InterPro" id="IPR001387">
    <property type="entry name" value="Cro/C1-type_HTH"/>
</dbReference>
<protein>
    <submittedName>
        <fullName evidence="2">DUF3693 domain-containing protein</fullName>
    </submittedName>
</protein>
<gene>
    <name evidence="2" type="ORF">LOK82_07620</name>
</gene>
<dbReference type="EMBL" id="JAJKGN010000001">
    <property type="protein sequence ID" value="MDC6408502.1"/>
    <property type="molecule type" value="Genomic_DNA"/>
</dbReference>
<dbReference type="InterPro" id="IPR021096">
    <property type="entry name" value="Vibrio_phage_VSK_Orf152"/>
</dbReference>
<name>A0AAW6HWF9_XYLFS</name>
<dbReference type="Pfam" id="PF01381">
    <property type="entry name" value="HTH_3"/>
    <property type="match status" value="1"/>
</dbReference>
<evidence type="ECO:0000313" key="3">
    <source>
        <dbReference type="Proteomes" id="UP001220702"/>
    </source>
</evidence>
<dbReference type="GO" id="GO:0003677">
    <property type="term" value="F:DNA binding"/>
    <property type="evidence" value="ECO:0007669"/>
    <property type="project" value="InterPro"/>
</dbReference>
<proteinExistence type="predicted"/>
<dbReference type="AlphaFoldDB" id="A0AAW6HWF9"/>
<reference evidence="2" key="1">
    <citation type="submission" date="2021-11" db="EMBL/GenBank/DDBJ databases">
        <authorList>
            <person name="Denance N."/>
            <person name="Briand M."/>
            <person name="Dupas E."/>
            <person name="Durand K."/>
            <person name="Legendre B."/>
            <person name="Cunty A."/>
            <person name="Donnadieu C."/>
            <person name="Lopez Roques C."/>
            <person name="Cesbron S."/>
            <person name="Jacques M.A."/>
        </authorList>
    </citation>
    <scope>NUCLEOTIDE SEQUENCE</scope>
    <source>
        <strain evidence="2">CFBP8070</strain>
    </source>
</reference>
<dbReference type="InterPro" id="IPR010982">
    <property type="entry name" value="Lambda_DNA-bd_dom_sf"/>
</dbReference>
<dbReference type="Pfam" id="PF12472">
    <property type="entry name" value="DUF3693"/>
    <property type="match status" value="1"/>
</dbReference>
<sequence>MEINLLLDKAKEACVVKYDKDLAQKLKIRATSISNYRKGISLPDATVCAELANITGLPLAKVLGIVGEARAISREEKAVWRKLATLAATTLLIGAGITYPTPSQAQSICESSVMKIQIMPIMSAGKDGYEN</sequence>